<dbReference type="GeneTree" id="ENSGT00940000154521"/>
<dbReference type="STRING" id="205130.ENSMAMP00000005477"/>
<evidence type="ECO:0000313" key="7">
    <source>
        <dbReference type="Ensembl" id="ENSMAMP00000005477.2"/>
    </source>
</evidence>
<dbReference type="GO" id="GO:0036064">
    <property type="term" value="C:ciliary basal body"/>
    <property type="evidence" value="ECO:0007669"/>
    <property type="project" value="TreeGrafter"/>
</dbReference>
<keyword evidence="2 4" id="KW-0175">Coiled coil</keyword>
<feature type="region of interest" description="Disordered" evidence="5">
    <location>
        <begin position="1"/>
        <end position="51"/>
    </location>
</feature>
<feature type="region of interest" description="Disordered" evidence="5">
    <location>
        <begin position="118"/>
        <end position="150"/>
    </location>
</feature>
<feature type="domain" description="CCDC113/CCDC96 coiled-coil" evidence="6">
    <location>
        <begin position="295"/>
        <end position="449"/>
    </location>
</feature>
<dbReference type="PANTHER" id="PTHR15654">
    <property type="entry name" value="COILED-COIL DOMAIN-CONTAINING PROTEIN 113-RELATED"/>
    <property type="match status" value="1"/>
</dbReference>
<dbReference type="Proteomes" id="UP000261640">
    <property type="component" value="Unplaced"/>
</dbReference>
<feature type="compositionally biased region" description="Basic and acidic residues" evidence="5">
    <location>
        <begin position="8"/>
        <end position="28"/>
    </location>
</feature>
<evidence type="ECO:0000256" key="3">
    <source>
        <dbReference type="ARBA" id="ARBA00023273"/>
    </source>
</evidence>
<dbReference type="InterPro" id="IPR025254">
    <property type="entry name" value="CCDC113/CCDC96_CC"/>
</dbReference>
<feature type="compositionally biased region" description="Basic and acidic residues" evidence="5">
    <location>
        <begin position="35"/>
        <end position="51"/>
    </location>
</feature>
<sequence length="462" mass="53662">MDPEHEETDVKNYTERDTSDDLFKEKDGSLSTVNRNEKENAPDDMAASDHEDKNFEIMKSTEKPAVGAALSEPRENSGNDLHGVDITTDLEVKMNEVNELPMSSEETVVFKVHSSDEDVLPKSHLDSPEEETTACAQKEEEDEEVESKPVPLHTEDISWEEYKESLRELCEERDKVSQHNSQLQMKLAEYFRKKAWNDSQLEKETHTSEPLQVYKKYINILTDLKQRVTTNSEKAQQQTEELRIQAQEKLDQVENEWRALMALKQDVAVSALSQHLGKQAAQVKVESILAAEQLRQDELIKLRLKHIKLRIKIQRLEADLRDGEERDKDPLQIQFEQLQAEKLEQKNQSVLCFLTFHQLLSNTKEKLYWSQMEIQAKRDQLAELEAMVARKRDLLTKTKQARNRLQRDNQRLKEHRGLLGNRVLLQDFEDTVDAADCLEEQLENLKCREAEIVFSCGIHDSR</sequence>
<evidence type="ECO:0000256" key="4">
    <source>
        <dbReference type="SAM" id="Coils"/>
    </source>
</evidence>
<evidence type="ECO:0000256" key="5">
    <source>
        <dbReference type="SAM" id="MobiDB-lite"/>
    </source>
</evidence>
<dbReference type="GO" id="GO:0060271">
    <property type="term" value="P:cilium assembly"/>
    <property type="evidence" value="ECO:0007669"/>
    <property type="project" value="TreeGrafter"/>
</dbReference>
<dbReference type="AlphaFoldDB" id="A0A3Q3KVV1"/>
<dbReference type="InParanoid" id="A0A3Q3KVV1"/>
<comment type="subcellular location">
    <subcellularLocation>
        <location evidence="1">Cell projection</location>
        <location evidence="1">Cilium</location>
    </subcellularLocation>
</comment>
<evidence type="ECO:0000256" key="1">
    <source>
        <dbReference type="ARBA" id="ARBA00004138"/>
    </source>
</evidence>
<dbReference type="PANTHER" id="PTHR15654:SF1">
    <property type="entry name" value="COILED-COIL DOMAIN-CONTAINING PROTEIN 96"/>
    <property type="match status" value="1"/>
</dbReference>
<feature type="compositionally biased region" description="Basic and acidic residues" evidence="5">
    <location>
        <begin position="118"/>
        <end position="127"/>
    </location>
</feature>
<feature type="coiled-coil region" evidence="4">
    <location>
        <begin position="374"/>
        <end position="448"/>
    </location>
</feature>
<reference evidence="7" key="2">
    <citation type="submission" date="2025-09" db="UniProtKB">
        <authorList>
            <consortium name="Ensembl"/>
        </authorList>
    </citation>
    <scope>IDENTIFICATION</scope>
</reference>
<keyword evidence="3" id="KW-0966">Cell projection</keyword>
<dbReference type="Ensembl" id="ENSMAMT00000005632.2">
    <property type="protein sequence ID" value="ENSMAMP00000005477.2"/>
    <property type="gene ID" value="ENSMAMG00000003712.2"/>
</dbReference>
<dbReference type="FunCoup" id="A0A3Q3KVV1">
    <property type="interactions" value="15"/>
</dbReference>
<accession>A0A3Q3KVV1</accession>
<dbReference type="GO" id="GO:0005930">
    <property type="term" value="C:axoneme"/>
    <property type="evidence" value="ECO:0007669"/>
    <property type="project" value="TreeGrafter"/>
</dbReference>
<feature type="coiled-coil region" evidence="4">
    <location>
        <begin position="225"/>
        <end position="256"/>
    </location>
</feature>
<keyword evidence="8" id="KW-1185">Reference proteome</keyword>
<dbReference type="Pfam" id="PF13870">
    <property type="entry name" value="CCDC113_CCDC96_CC"/>
    <property type="match status" value="1"/>
</dbReference>
<evidence type="ECO:0000313" key="8">
    <source>
        <dbReference type="Proteomes" id="UP000261640"/>
    </source>
</evidence>
<proteinExistence type="predicted"/>
<protein>
    <submittedName>
        <fullName evidence="7">Cilia and flagella associated protein 184</fullName>
    </submittedName>
</protein>
<evidence type="ECO:0000259" key="6">
    <source>
        <dbReference type="Pfam" id="PF13870"/>
    </source>
</evidence>
<feature type="coiled-coil region" evidence="4">
    <location>
        <begin position="299"/>
        <end position="326"/>
    </location>
</feature>
<name>A0A3Q3KVV1_9TELE</name>
<dbReference type="InterPro" id="IPR051885">
    <property type="entry name" value="CC_CF"/>
</dbReference>
<evidence type="ECO:0000256" key="2">
    <source>
        <dbReference type="ARBA" id="ARBA00023054"/>
    </source>
</evidence>
<reference evidence="7" key="1">
    <citation type="submission" date="2025-08" db="UniProtKB">
        <authorList>
            <consortium name="Ensembl"/>
        </authorList>
    </citation>
    <scope>IDENTIFICATION</scope>
</reference>
<organism evidence="7 8">
    <name type="scientific">Mastacembelus armatus</name>
    <name type="common">zig-zag eel</name>
    <dbReference type="NCBI Taxonomy" id="205130"/>
    <lineage>
        <taxon>Eukaryota</taxon>
        <taxon>Metazoa</taxon>
        <taxon>Chordata</taxon>
        <taxon>Craniata</taxon>
        <taxon>Vertebrata</taxon>
        <taxon>Euteleostomi</taxon>
        <taxon>Actinopterygii</taxon>
        <taxon>Neopterygii</taxon>
        <taxon>Teleostei</taxon>
        <taxon>Neoteleostei</taxon>
        <taxon>Acanthomorphata</taxon>
        <taxon>Anabantaria</taxon>
        <taxon>Synbranchiformes</taxon>
        <taxon>Mastacembelidae</taxon>
        <taxon>Mastacembelus</taxon>
    </lineage>
</organism>